<dbReference type="AlphaFoldDB" id="A0A842AGG4"/>
<protein>
    <submittedName>
        <fullName evidence="1">Uncharacterized protein</fullName>
    </submittedName>
</protein>
<name>A0A842AGG4_9LIST</name>
<dbReference type="EMBL" id="JAARSH010000002">
    <property type="protein sequence ID" value="MBC1615340.1"/>
    <property type="molecule type" value="Genomic_DNA"/>
</dbReference>
<gene>
    <name evidence="1" type="ORF">HB904_04025</name>
</gene>
<dbReference type="RefSeq" id="WP_185434235.1">
    <property type="nucleotide sequence ID" value="NZ_JAARSH010000002.1"/>
</dbReference>
<comment type="caution">
    <text evidence="1">The sequence shown here is derived from an EMBL/GenBank/DDBJ whole genome shotgun (WGS) entry which is preliminary data.</text>
</comment>
<evidence type="ECO:0000313" key="1">
    <source>
        <dbReference type="EMBL" id="MBC1615340.1"/>
    </source>
</evidence>
<sequence>MRLDQFLTDLNNVIANYEEDAQCELSFELVENIVFDDYEKQQCDETEHFEGAEYIRQTQVFEDYFEGTIIREIKGSDYCIIIKYGT</sequence>
<evidence type="ECO:0000313" key="2">
    <source>
        <dbReference type="Proteomes" id="UP000574104"/>
    </source>
</evidence>
<organism evidence="1 2">
    <name type="scientific">Listeria booriae</name>
    <dbReference type="NCBI Taxonomy" id="1552123"/>
    <lineage>
        <taxon>Bacteria</taxon>
        <taxon>Bacillati</taxon>
        <taxon>Bacillota</taxon>
        <taxon>Bacilli</taxon>
        <taxon>Bacillales</taxon>
        <taxon>Listeriaceae</taxon>
        <taxon>Listeria</taxon>
    </lineage>
</organism>
<dbReference type="Proteomes" id="UP000574104">
    <property type="component" value="Unassembled WGS sequence"/>
</dbReference>
<proteinExistence type="predicted"/>
<reference evidence="1 2" key="1">
    <citation type="submission" date="2020-03" db="EMBL/GenBank/DDBJ databases">
        <title>Soil Listeria distribution.</title>
        <authorList>
            <person name="Liao J."/>
            <person name="Wiedmann M."/>
        </authorList>
    </citation>
    <scope>NUCLEOTIDE SEQUENCE [LARGE SCALE GENOMIC DNA]</scope>
    <source>
        <strain evidence="1 2">FSL L7-1299</strain>
    </source>
</reference>
<accession>A0A842AGG4</accession>